<gene>
    <name evidence="2" type="ORF">SAMN05192542_105395</name>
</gene>
<dbReference type="InterPro" id="IPR021795">
    <property type="entry name" value="DUF3363"/>
</dbReference>
<accession>A0A1H7N9D9</accession>
<dbReference type="EMBL" id="FOAJ01000005">
    <property type="protein sequence ID" value="SEL20123.1"/>
    <property type="molecule type" value="Genomic_DNA"/>
</dbReference>
<dbReference type="Proteomes" id="UP000199120">
    <property type="component" value="Unassembled WGS sequence"/>
</dbReference>
<evidence type="ECO:0000256" key="1">
    <source>
        <dbReference type="SAM" id="MobiDB-lite"/>
    </source>
</evidence>
<dbReference type="Pfam" id="PF11843">
    <property type="entry name" value="DUF3363"/>
    <property type="match status" value="1"/>
</dbReference>
<proteinExistence type="predicted"/>
<name>A0A1H7N9D9_9BURK</name>
<feature type="region of interest" description="Disordered" evidence="1">
    <location>
        <begin position="87"/>
        <end position="120"/>
    </location>
</feature>
<reference evidence="3" key="1">
    <citation type="submission" date="2016-10" db="EMBL/GenBank/DDBJ databases">
        <authorList>
            <person name="Varghese N."/>
            <person name="Submissions S."/>
        </authorList>
    </citation>
    <scope>NUCLEOTIDE SEQUENCE [LARGE SCALE GENOMIC DNA]</scope>
    <source>
        <strain evidence="3">LMG 26416</strain>
    </source>
</reference>
<keyword evidence="3" id="KW-1185">Reference proteome</keyword>
<protein>
    <submittedName>
        <fullName evidence="2">Uncharacterized protein</fullName>
    </submittedName>
</protein>
<dbReference type="AlphaFoldDB" id="A0A1H7N9D9"/>
<evidence type="ECO:0000313" key="3">
    <source>
        <dbReference type="Proteomes" id="UP000199120"/>
    </source>
</evidence>
<sequence length="120" mass="13530">MRAMGERGDIIRTMQRAMSGQQRELAVFVPGSDGHILIGRVVSKGLADELYDKGYLIVDGTDGKARYVALPPRSELKRYSTGAVIEVKGAGRRARRRPQHRRAGRRWHLPHRSSSGRRPR</sequence>
<organism evidence="2 3">
    <name type="scientific">Paraburkholderia caballeronis</name>
    <dbReference type="NCBI Taxonomy" id="416943"/>
    <lineage>
        <taxon>Bacteria</taxon>
        <taxon>Pseudomonadati</taxon>
        <taxon>Pseudomonadota</taxon>
        <taxon>Betaproteobacteria</taxon>
        <taxon>Burkholderiales</taxon>
        <taxon>Burkholderiaceae</taxon>
        <taxon>Paraburkholderia</taxon>
    </lineage>
</organism>
<evidence type="ECO:0000313" key="2">
    <source>
        <dbReference type="EMBL" id="SEL20123.1"/>
    </source>
</evidence>
<feature type="compositionally biased region" description="Basic residues" evidence="1">
    <location>
        <begin position="90"/>
        <end position="120"/>
    </location>
</feature>